<gene>
    <name evidence="1" type="ORF">UTRI_01436</name>
</gene>
<reference evidence="1 2" key="1">
    <citation type="submission" date="2018-03" db="EMBL/GenBank/DDBJ databases">
        <authorList>
            <person name="Guldener U."/>
        </authorList>
    </citation>
    <scope>NUCLEOTIDE SEQUENCE [LARGE SCALE GENOMIC DNA]</scope>
    <source>
        <strain evidence="1 2">NBRC100155</strain>
    </source>
</reference>
<name>A0A5C3DX03_9BASI</name>
<dbReference type="Proteomes" id="UP000324022">
    <property type="component" value="Unassembled WGS sequence"/>
</dbReference>
<evidence type="ECO:0000313" key="1">
    <source>
        <dbReference type="EMBL" id="SPO22758.1"/>
    </source>
</evidence>
<sequence>MYSMLAVCLEPSALELCCLSYVDNLRTTMGFFAMLVGQSACSAAAQSGYRAALPDVLNSSCVTFLPAPVRFPNKSFSTSYCPEPIFVLRFATVCHEIAFKFATVTLHVQPLQYFLLSRAID</sequence>
<keyword evidence="2" id="KW-1185">Reference proteome</keyword>
<dbReference type="EMBL" id="OOIN01000004">
    <property type="protein sequence ID" value="SPO22758.1"/>
    <property type="molecule type" value="Genomic_DNA"/>
</dbReference>
<dbReference type="AlphaFoldDB" id="A0A5C3DX03"/>
<evidence type="ECO:0000313" key="2">
    <source>
        <dbReference type="Proteomes" id="UP000324022"/>
    </source>
</evidence>
<accession>A0A5C3DX03</accession>
<organism evidence="1 2">
    <name type="scientific">Ustilago trichophora</name>
    <dbReference type="NCBI Taxonomy" id="86804"/>
    <lineage>
        <taxon>Eukaryota</taxon>
        <taxon>Fungi</taxon>
        <taxon>Dikarya</taxon>
        <taxon>Basidiomycota</taxon>
        <taxon>Ustilaginomycotina</taxon>
        <taxon>Ustilaginomycetes</taxon>
        <taxon>Ustilaginales</taxon>
        <taxon>Ustilaginaceae</taxon>
        <taxon>Ustilago</taxon>
    </lineage>
</organism>
<protein>
    <submittedName>
        <fullName evidence="1">Uncharacterized protein</fullName>
    </submittedName>
</protein>
<proteinExistence type="predicted"/>